<keyword evidence="1" id="KW-0479">Metal-binding</keyword>
<dbReference type="InterPro" id="IPR044249">
    <property type="entry name" value="XERICO-like"/>
</dbReference>
<keyword evidence="1" id="KW-0863">Zinc-finger</keyword>
<feature type="domain" description="RING-type" evidence="2">
    <location>
        <begin position="54"/>
        <end position="96"/>
    </location>
</feature>
<sequence>MFRVNIPKSAMLNQTMAMMTQLKWAWEFILYQSFFQPRVNEAAEYCEDGLSEECAVCLCRIEGGDEIRELRCQHAFHKVCLHRWLGYGHVTCPLCRDNVEPRKFAADLRHELLLFNFAAVDSSHDRATWWLR</sequence>
<dbReference type="Gene3D" id="3.30.40.10">
    <property type="entry name" value="Zinc/RING finger domain, C3HC4 (zinc finger)"/>
    <property type="match status" value="1"/>
</dbReference>
<protein>
    <recommendedName>
        <fullName evidence="2">RING-type domain-containing protein</fullName>
    </recommendedName>
</protein>
<dbReference type="PANTHER" id="PTHR47258">
    <property type="match status" value="1"/>
</dbReference>
<name>A0A8X8Y612_SALSN</name>
<reference evidence="3" key="1">
    <citation type="submission" date="2018-01" db="EMBL/GenBank/DDBJ databases">
        <authorList>
            <person name="Mao J.F."/>
        </authorList>
    </citation>
    <scope>NUCLEOTIDE SEQUENCE</scope>
    <source>
        <strain evidence="3">Huo1</strain>
        <tissue evidence="3">Leaf</tissue>
    </source>
</reference>
<dbReference type="InterPro" id="IPR001841">
    <property type="entry name" value="Znf_RING"/>
</dbReference>
<evidence type="ECO:0000259" key="2">
    <source>
        <dbReference type="PROSITE" id="PS50089"/>
    </source>
</evidence>
<evidence type="ECO:0000313" key="3">
    <source>
        <dbReference type="EMBL" id="KAG6426160.1"/>
    </source>
</evidence>
<dbReference type="SUPFAM" id="SSF57850">
    <property type="entry name" value="RING/U-box"/>
    <property type="match status" value="1"/>
</dbReference>
<gene>
    <name evidence="3" type="ORF">SASPL_110378</name>
</gene>
<keyword evidence="1" id="KW-0862">Zinc</keyword>
<reference evidence="3" key="2">
    <citation type="submission" date="2020-08" db="EMBL/GenBank/DDBJ databases">
        <title>Plant Genome Project.</title>
        <authorList>
            <person name="Zhang R.-G."/>
        </authorList>
    </citation>
    <scope>NUCLEOTIDE SEQUENCE</scope>
    <source>
        <strain evidence="3">Huo1</strain>
        <tissue evidence="3">Leaf</tissue>
    </source>
</reference>
<dbReference type="InterPro" id="IPR013083">
    <property type="entry name" value="Znf_RING/FYVE/PHD"/>
</dbReference>
<comment type="caution">
    <text evidence="3">The sequence shown here is derived from an EMBL/GenBank/DDBJ whole genome shotgun (WGS) entry which is preliminary data.</text>
</comment>
<dbReference type="SMART" id="SM00184">
    <property type="entry name" value="RING"/>
    <property type="match status" value="1"/>
</dbReference>
<organism evidence="3">
    <name type="scientific">Salvia splendens</name>
    <name type="common">Scarlet sage</name>
    <dbReference type="NCBI Taxonomy" id="180675"/>
    <lineage>
        <taxon>Eukaryota</taxon>
        <taxon>Viridiplantae</taxon>
        <taxon>Streptophyta</taxon>
        <taxon>Embryophyta</taxon>
        <taxon>Tracheophyta</taxon>
        <taxon>Spermatophyta</taxon>
        <taxon>Magnoliopsida</taxon>
        <taxon>eudicotyledons</taxon>
        <taxon>Gunneridae</taxon>
        <taxon>Pentapetalae</taxon>
        <taxon>asterids</taxon>
        <taxon>lamiids</taxon>
        <taxon>Lamiales</taxon>
        <taxon>Lamiaceae</taxon>
        <taxon>Nepetoideae</taxon>
        <taxon>Mentheae</taxon>
        <taxon>Salviinae</taxon>
        <taxon>Salvia</taxon>
        <taxon>Salvia subgen. Calosphace</taxon>
        <taxon>core Calosphace</taxon>
    </lineage>
</organism>
<keyword evidence="4" id="KW-1185">Reference proteome</keyword>
<dbReference type="PANTHER" id="PTHR47258:SF1">
    <property type="entry name" value="E3 UBIQUITIN-PROTEIN LIGASE XERICO-RELATED"/>
    <property type="match status" value="1"/>
</dbReference>
<accession>A0A8X8Y612</accession>
<evidence type="ECO:0000256" key="1">
    <source>
        <dbReference type="PROSITE-ProRule" id="PRU00175"/>
    </source>
</evidence>
<dbReference type="Proteomes" id="UP000298416">
    <property type="component" value="Unassembled WGS sequence"/>
</dbReference>
<dbReference type="Pfam" id="PF13639">
    <property type="entry name" value="zf-RING_2"/>
    <property type="match status" value="1"/>
</dbReference>
<dbReference type="AlphaFoldDB" id="A0A8X8Y612"/>
<evidence type="ECO:0000313" key="4">
    <source>
        <dbReference type="Proteomes" id="UP000298416"/>
    </source>
</evidence>
<proteinExistence type="predicted"/>
<dbReference type="EMBL" id="PNBA02000004">
    <property type="protein sequence ID" value="KAG6426160.1"/>
    <property type="molecule type" value="Genomic_DNA"/>
</dbReference>
<dbReference type="GO" id="GO:0008270">
    <property type="term" value="F:zinc ion binding"/>
    <property type="evidence" value="ECO:0007669"/>
    <property type="project" value="UniProtKB-KW"/>
</dbReference>
<dbReference type="PROSITE" id="PS50089">
    <property type="entry name" value="ZF_RING_2"/>
    <property type="match status" value="1"/>
</dbReference>